<name>A0A4U5NKD6_STECR</name>
<dbReference type="EMBL" id="AZBU02000004">
    <property type="protein sequence ID" value="TKR83143.1"/>
    <property type="molecule type" value="Genomic_DNA"/>
</dbReference>
<evidence type="ECO:0000313" key="2">
    <source>
        <dbReference type="EMBL" id="TKR83143.1"/>
    </source>
</evidence>
<accession>A0A4U5NKD6</accession>
<sequence length="162" mass="18219">MPTLLFHFSVAFAFLASAASLQLPKYAQAAQITCDSCPSFPSWIAADSQRITAFLNGVAYNRNGYKNCSQRENVKLVREFLYELILYLADKLMIANPRLPTDQRFHITCPLQHELQHQFQSLVTRLSINYGISFNCGCPAQPQLTTLYGFCQSMLTAIDGRA</sequence>
<comment type="caution">
    <text evidence="2">The sequence shown here is derived from an EMBL/GenBank/DDBJ whole genome shotgun (WGS) entry which is preliminary data.</text>
</comment>
<proteinExistence type="predicted"/>
<feature type="chain" id="PRO_5020491182" evidence="1">
    <location>
        <begin position="30"/>
        <end position="162"/>
    </location>
</feature>
<reference evidence="2 3" key="2">
    <citation type="journal article" date="2019" name="G3 (Bethesda)">
        <title>Hybrid Assembly of the Genome of the Entomopathogenic Nematode Steinernema carpocapsae Identifies the X-Chromosome.</title>
        <authorList>
            <person name="Serra L."/>
            <person name="Macchietto M."/>
            <person name="Macias-Munoz A."/>
            <person name="McGill C.J."/>
            <person name="Rodriguez I.M."/>
            <person name="Rodriguez B."/>
            <person name="Murad R."/>
            <person name="Mortazavi A."/>
        </authorList>
    </citation>
    <scope>NUCLEOTIDE SEQUENCE [LARGE SCALE GENOMIC DNA]</scope>
    <source>
        <strain evidence="2 3">ALL</strain>
    </source>
</reference>
<organism evidence="2 3">
    <name type="scientific">Steinernema carpocapsae</name>
    <name type="common">Entomopathogenic nematode</name>
    <dbReference type="NCBI Taxonomy" id="34508"/>
    <lineage>
        <taxon>Eukaryota</taxon>
        <taxon>Metazoa</taxon>
        <taxon>Ecdysozoa</taxon>
        <taxon>Nematoda</taxon>
        <taxon>Chromadorea</taxon>
        <taxon>Rhabditida</taxon>
        <taxon>Tylenchina</taxon>
        <taxon>Panagrolaimomorpha</taxon>
        <taxon>Strongyloidoidea</taxon>
        <taxon>Steinernematidae</taxon>
        <taxon>Steinernema</taxon>
    </lineage>
</organism>
<feature type="signal peptide" evidence="1">
    <location>
        <begin position="1"/>
        <end position="29"/>
    </location>
</feature>
<evidence type="ECO:0000313" key="3">
    <source>
        <dbReference type="Proteomes" id="UP000298663"/>
    </source>
</evidence>
<gene>
    <name evidence="2" type="ORF">L596_016780</name>
</gene>
<dbReference type="AlphaFoldDB" id="A0A4U5NKD6"/>
<dbReference type="Proteomes" id="UP000298663">
    <property type="component" value="Unassembled WGS sequence"/>
</dbReference>
<reference evidence="2 3" key="1">
    <citation type="journal article" date="2015" name="Genome Biol.">
        <title>Comparative genomics of Steinernema reveals deeply conserved gene regulatory networks.</title>
        <authorList>
            <person name="Dillman A.R."/>
            <person name="Macchietto M."/>
            <person name="Porter C.F."/>
            <person name="Rogers A."/>
            <person name="Williams B."/>
            <person name="Antoshechkin I."/>
            <person name="Lee M.M."/>
            <person name="Goodwin Z."/>
            <person name="Lu X."/>
            <person name="Lewis E.E."/>
            <person name="Goodrich-Blair H."/>
            <person name="Stock S.P."/>
            <person name="Adams B.J."/>
            <person name="Sternberg P.W."/>
            <person name="Mortazavi A."/>
        </authorList>
    </citation>
    <scope>NUCLEOTIDE SEQUENCE [LARGE SCALE GENOMIC DNA]</scope>
    <source>
        <strain evidence="2 3">ALL</strain>
    </source>
</reference>
<keyword evidence="1" id="KW-0732">Signal</keyword>
<evidence type="ECO:0000256" key="1">
    <source>
        <dbReference type="SAM" id="SignalP"/>
    </source>
</evidence>
<keyword evidence="3" id="KW-1185">Reference proteome</keyword>
<protein>
    <submittedName>
        <fullName evidence="2">Uncharacterized protein</fullName>
    </submittedName>
</protein>